<keyword evidence="4 5" id="KW-0472">Membrane</keyword>
<feature type="transmembrane region" description="Helical" evidence="5">
    <location>
        <begin position="342"/>
        <end position="364"/>
    </location>
</feature>
<evidence type="ECO:0000256" key="4">
    <source>
        <dbReference type="ARBA" id="ARBA00023136"/>
    </source>
</evidence>
<feature type="transmembrane region" description="Helical" evidence="5">
    <location>
        <begin position="376"/>
        <end position="397"/>
    </location>
</feature>
<keyword evidence="2 5" id="KW-0812">Transmembrane</keyword>
<name>A0A9W6QZV7_9PSEU</name>
<evidence type="ECO:0000313" key="7">
    <source>
        <dbReference type="EMBL" id="GLY65986.1"/>
    </source>
</evidence>
<dbReference type="EMBL" id="BSTI01000005">
    <property type="protein sequence ID" value="GLY65986.1"/>
    <property type="molecule type" value="Genomic_DNA"/>
</dbReference>
<dbReference type="PANTHER" id="PTHR23508:SF10">
    <property type="entry name" value="CARBOXYLIC ACID TRANSPORTER PROTEIN HOMOLOG"/>
    <property type="match status" value="1"/>
</dbReference>
<evidence type="ECO:0000313" key="8">
    <source>
        <dbReference type="Proteomes" id="UP001165136"/>
    </source>
</evidence>
<feature type="transmembrane region" description="Helical" evidence="5">
    <location>
        <begin position="174"/>
        <end position="193"/>
    </location>
</feature>
<dbReference type="Gene3D" id="1.20.1250.20">
    <property type="entry name" value="MFS general substrate transporter like domains"/>
    <property type="match status" value="1"/>
</dbReference>
<gene>
    <name evidence="7" type="ORF">Atai01_26050</name>
</gene>
<keyword evidence="8" id="KW-1185">Reference proteome</keyword>
<sequence>MDAVAELKSAKFGRFHAVLVVGVMLALIFDGYDTLNPSYVLHYTLGPWQLSHGAAGFMVSAGLIGFGIGAVAHGPLADRIGRRPVLLTALFSAGVLSLLTATMATGFISFVLLRFLTGLFLGVILPLGTAFINEFAPARSANRVVAVTVAGYTLGGVLASLIGIYFTPVHGWPVLYWIGAASAVLAVLLIPVLPESVQFDVLRGRHENVARTLAKLNRGRSYDGVRFIQPRERASAREMIATVVNPHFRRTSIGLWVCAFLTLFCIYGLSGWLPSVMESRGNGFAASFLFLTILQLAGIAGGLTVAVVCDRRDGNMAAGLVVLMVIATVAMALVGFGGGSVLPLVCTALAGFGIIGGQSVLNTLSAQTYPVHLRSTGTGMMFGVGRIGGILGPYLIGWLLDWTGGATNAVFIAIVVATVAAAIGGGALIVFRRELTRQRGERESHIPVV</sequence>
<organism evidence="7 8">
    <name type="scientific">Amycolatopsis taiwanensis</name>
    <dbReference type="NCBI Taxonomy" id="342230"/>
    <lineage>
        <taxon>Bacteria</taxon>
        <taxon>Bacillati</taxon>
        <taxon>Actinomycetota</taxon>
        <taxon>Actinomycetes</taxon>
        <taxon>Pseudonocardiales</taxon>
        <taxon>Pseudonocardiaceae</taxon>
        <taxon>Amycolatopsis</taxon>
    </lineage>
</organism>
<dbReference type="InterPro" id="IPR011701">
    <property type="entry name" value="MFS"/>
</dbReference>
<protein>
    <submittedName>
        <fullName evidence="7">MFS transporter</fullName>
    </submittedName>
</protein>
<proteinExistence type="predicted"/>
<feature type="transmembrane region" description="Helical" evidence="5">
    <location>
        <begin position="285"/>
        <end position="309"/>
    </location>
</feature>
<dbReference type="PROSITE" id="PS50850">
    <property type="entry name" value="MFS"/>
    <property type="match status" value="1"/>
</dbReference>
<feature type="domain" description="Major facilitator superfamily (MFS) profile" evidence="6">
    <location>
        <begin position="19"/>
        <end position="436"/>
    </location>
</feature>
<evidence type="ECO:0000256" key="2">
    <source>
        <dbReference type="ARBA" id="ARBA00022692"/>
    </source>
</evidence>
<feature type="transmembrane region" description="Helical" evidence="5">
    <location>
        <begin position="12"/>
        <end position="32"/>
    </location>
</feature>
<dbReference type="Pfam" id="PF07690">
    <property type="entry name" value="MFS_1"/>
    <property type="match status" value="1"/>
</dbReference>
<dbReference type="InterPro" id="IPR020846">
    <property type="entry name" value="MFS_dom"/>
</dbReference>
<keyword evidence="3 5" id="KW-1133">Transmembrane helix</keyword>
<reference evidence="7" key="1">
    <citation type="submission" date="2023-03" db="EMBL/GenBank/DDBJ databases">
        <title>Amycolatopsis taiwanensis NBRC 103393.</title>
        <authorList>
            <person name="Ichikawa N."/>
            <person name="Sato H."/>
            <person name="Tonouchi N."/>
        </authorList>
    </citation>
    <scope>NUCLEOTIDE SEQUENCE</scope>
    <source>
        <strain evidence="7">NBRC 103393</strain>
    </source>
</reference>
<evidence type="ECO:0000256" key="3">
    <source>
        <dbReference type="ARBA" id="ARBA00022989"/>
    </source>
</evidence>
<feature type="transmembrane region" description="Helical" evidence="5">
    <location>
        <begin position="253"/>
        <end position="273"/>
    </location>
</feature>
<dbReference type="GO" id="GO:0046943">
    <property type="term" value="F:carboxylic acid transmembrane transporter activity"/>
    <property type="evidence" value="ECO:0007669"/>
    <property type="project" value="TreeGrafter"/>
</dbReference>
<comment type="caution">
    <text evidence="7">The sequence shown here is derived from an EMBL/GenBank/DDBJ whole genome shotgun (WGS) entry which is preliminary data.</text>
</comment>
<feature type="transmembrane region" description="Helical" evidence="5">
    <location>
        <begin position="409"/>
        <end position="431"/>
    </location>
</feature>
<evidence type="ECO:0000259" key="6">
    <source>
        <dbReference type="PROSITE" id="PS50850"/>
    </source>
</evidence>
<evidence type="ECO:0000256" key="1">
    <source>
        <dbReference type="ARBA" id="ARBA00004651"/>
    </source>
</evidence>
<feature type="transmembrane region" description="Helical" evidence="5">
    <location>
        <begin position="316"/>
        <end position="336"/>
    </location>
</feature>
<dbReference type="SUPFAM" id="SSF103473">
    <property type="entry name" value="MFS general substrate transporter"/>
    <property type="match status" value="1"/>
</dbReference>
<feature type="transmembrane region" description="Helical" evidence="5">
    <location>
        <begin position="84"/>
        <end position="105"/>
    </location>
</feature>
<dbReference type="AlphaFoldDB" id="A0A9W6QZV7"/>
<dbReference type="GO" id="GO:0005886">
    <property type="term" value="C:plasma membrane"/>
    <property type="evidence" value="ECO:0007669"/>
    <property type="project" value="UniProtKB-SubCell"/>
</dbReference>
<feature type="transmembrane region" description="Helical" evidence="5">
    <location>
        <begin position="52"/>
        <end position="72"/>
    </location>
</feature>
<evidence type="ECO:0000256" key="5">
    <source>
        <dbReference type="SAM" id="Phobius"/>
    </source>
</evidence>
<feature type="transmembrane region" description="Helical" evidence="5">
    <location>
        <begin position="144"/>
        <end position="168"/>
    </location>
</feature>
<accession>A0A9W6QZV7</accession>
<dbReference type="Proteomes" id="UP001165136">
    <property type="component" value="Unassembled WGS sequence"/>
</dbReference>
<comment type="subcellular location">
    <subcellularLocation>
        <location evidence="1">Cell membrane</location>
        <topology evidence="1">Multi-pass membrane protein</topology>
    </subcellularLocation>
</comment>
<dbReference type="PANTHER" id="PTHR23508">
    <property type="entry name" value="CARBOXYLIC ACID TRANSPORTER PROTEIN HOMOLOG"/>
    <property type="match status" value="1"/>
</dbReference>
<feature type="transmembrane region" description="Helical" evidence="5">
    <location>
        <begin position="111"/>
        <end position="132"/>
    </location>
</feature>
<dbReference type="InterPro" id="IPR036259">
    <property type="entry name" value="MFS_trans_sf"/>
</dbReference>